<dbReference type="Pfam" id="PF00282">
    <property type="entry name" value="Pyridoxal_deC"/>
    <property type="match status" value="1"/>
</dbReference>
<evidence type="ECO:0000256" key="2">
    <source>
        <dbReference type="ARBA" id="ARBA00009533"/>
    </source>
</evidence>
<dbReference type="GO" id="GO:0019752">
    <property type="term" value="P:carboxylic acid metabolic process"/>
    <property type="evidence" value="ECO:0007669"/>
    <property type="project" value="InterPro"/>
</dbReference>
<keyword evidence="9" id="KW-1185">Reference proteome</keyword>
<evidence type="ECO:0000256" key="3">
    <source>
        <dbReference type="ARBA" id="ARBA00022793"/>
    </source>
</evidence>
<accession>A0A2I1PBS7</accession>
<comment type="caution">
    <text evidence="8">The sequence shown here is derived from an EMBL/GenBank/DDBJ whole genome shotgun (WGS) entry which is preliminary data.</text>
</comment>
<evidence type="ECO:0000256" key="6">
    <source>
        <dbReference type="PIRSR" id="PIRSR602129-50"/>
    </source>
</evidence>
<dbReference type="Gene3D" id="3.90.1150.170">
    <property type="match status" value="1"/>
</dbReference>
<evidence type="ECO:0000256" key="7">
    <source>
        <dbReference type="RuleBase" id="RU000382"/>
    </source>
</evidence>
<proteinExistence type="inferred from homology"/>
<dbReference type="GO" id="GO:0008483">
    <property type="term" value="F:transaminase activity"/>
    <property type="evidence" value="ECO:0007669"/>
    <property type="project" value="UniProtKB-KW"/>
</dbReference>
<dbReference type="InterPro" id="IPR015421">
    <property type="entry name" value="PyrdxlP-dep_Trfase_major"/>
</dbReference>
<keyword evidence="5 7" id="KW-0456">Lyase</keyword>
<keyword evidence="4 6" id="KW-0663">Pyridoxal phosphate</keyword>
<dbReference type="InterPro" id="IPR015422">
    <property type="entry name" value="PyrdxlP-dep_Trfase_small"/>
</dbReference>
<dbReference type="GO" id="GO:0004058">
    <property type="term" value="F:aromatic-L-amino-acid decarboxylase activity"/>
    <property type="evidence" value="ECO:0007669"/>
    <property type="project" value="UniProtKB-ARBA"/>
</dbReference>
<dbReference type="InterPro" id="IPR002129">
    <property type="entry name" value="PyrdxlP-dep_de-COase"/>
</dbReference>
<keyword evidence="3" id="KW-0210">Decarboxylase</keyword>
<dbReference type="InterPro" id="IPR015424">
    <property type="entry name" value="PyrdxlP-dep_Trfase"/>
</dbReference>
<evidence type="ECO:0000256" key="5">
    <source>
        <dbReference type="ARBA" id="ARBA00023239"/>
    </source>
</evidence>
<dbReference type="GO" id="GO:0005737">
    <property type="term" value="C:cytoplasm"/>
    <property type="evidence" value="ECO:0007669"/>
    <property type="project" value="TreeGrafter"/>
</dbReference>
<dbReference type="Proteomes" id="UP000234206">
    <property type="component" value="Unassembled WGS sequence"/>
</dbReference>
<dbReference type="RefSeq" id="WP_070704527.1">
    <property type="nucleotide sequence ID" value="NZ_JBHLVH010000018.1"/>
</dbReference>
<dbReference type="PANTHER" id="PTHR45677:SF8">
    <property type="entry name" value="CYSTEINE SULFINIC ACID DECARBOXYLASE"/>
    <property type="match status" value="1"/>
</dbReference>
<dbReference type="GO" id="GO:0030170">
    <property type="term" value="F:pyridoxal phosphate binding"/>
    <property type="evidence" value="ECO:0007669"/>
    <property type="project" value="InterPro"/>
</dbReference>
<dbReference type="PRINTS" id="PR00800">
    <property type="entry name" value="YHDCRBOXLASE"/>
</dbReference>
<comment type="cofactor">
    <cofactor evidence="1 6 7">
        <name>pyridoxal 5'-phosphate</name>
        <dbReference type="ChEBI" id="CHEBI:597326"/>
    </cofactor>
</comment>
<comment type="similarity">
    <text evidence="2 7">Belongs to the group II decarboxylase family.</text>
</comment>
<dbReference type="PANTHER" id="PTHR45677">
    <property type="entry name" value="GLUTAMATE DECARBOXYLASE-RELATED"/>
    <property type="match status" value="1"/>
</dbReference>
<dbReference type="Gene3D" id="3.90.1150.10">
    <property type="entry name" value="Aspartate Aminotransferase, domain 1"/>
    <property type="match status" value="1"/>
</dbReference>
<dbReference type="Gene3D" id="3.40.640.10">
    <property type="entry name" value="Type I PLP-dependent aspartate aminotransferase-like (Major domain)"/>
    <property type="match status" value="1"/>
</dbReference>
<feature type="modified residue" description="N6-(pyridoxal phosphate)lysine" evidence="6">
    <location>
        <position position="294"/>
    </location>
</feature>
<gene>
    <name evidence="8" type="ORF">CYJ76_04370</name>
</gene>
<reference evidence="8 9" key="1">
    <citation type="submission" date="2017-12" db="EMBL/GenBank/DDBJ databases">
        <title>Phylogenetic diversity of female urinary microbiome.</title>
        <authorList>
            <person name="Thomas-White K."/>
            <person name="Wolfe A.J."/>
        </authorList>
    </citation>
    <scope>NUCLEOTIDE SEQUENCE [LARGE SCALE GENOMIC DNA]</scope>
    <source>
        <strain evidence="8 9">UMB1298</strain>
    </source>
</reference>
<dbReference type="InterPro" id="IPR010977">
    <property type="entry name" value="Aromatic_deC"/>
</dbReference>
<dbReference type="OrthoDB" id="3335676at2"/>
<dbReference type="EMBL" id="PKIZ01000006">
    <property type="protein sequence ID" value="PKZ42087.1"/>
    <property type="molecule type" value="Genomic_DNA"/>
</dbReference>
<keyword evidence="8" id="KW-0032">Aminotransferase</keyword>
<dbReference type="GO" id="GO:0006520">
    <property type="term" value="P:amino acid metabolic process"/>
    <property type="evidence" value="ECO:0007669"/>
    <property type="project" value="InterPro"/>
</dbReference>
<evidence type="ECO:0000313" key="9">
    <source>
        <dbReference type="Proteomes" id="UP000234206"/>
    </source>
</evidence>
<protein>
    <submittedName>
        <fullName evidence="8">Aminotransferase class V-fold PLP-dependent enzyme</fullName>
    </submittedName>
</protein>
<sequence length="487" mass="51334">MFLTSASGPAYADAVQQAAQLVQRHLGRTDRPATGGRAAPVDEVVARVEGVDLDTPAPGGLAEVLQEVDDLFVRDSIAFADPRYVAHLNCPVTLSSVAADVVTSALNPSVDTWDQSVGATAMECRLVEWTCERLGLVAGDGVFTPGGTLSNLQALVVARGEALAAGHDLADLRILTSAHSHFSILKAARLLGLAPDAVVPVPLADHRIDPVALAVTVDRVRAAGHAVMAVVATAGTTDLGVVDPLEEVGRVCRRAGVWLHVDAAYGGGLLASRRRRGLLAGIEQADSVTVDFHKTFFVPVSASAVLVRDPSTLRHVTHHAAYLNPATASVPNQVDKSLQTTRRFDALKLWMTLRTDGADALGEAFDTAIDNAHAVAQLLDADPDFEIAAVPQLSTVVFRYAPAHLSDSAVDVLNPRIREELFADGGAIVAGTTFEGRPWLKFTVLNPASTPEVLADVVETLRETGRMLAPVVGETAGMALEREAAAR</sequence>
<dbReference type="CDD" id="cd06450">
    <property type="entry name" value="DOPA_deC_like"/>
    <property type="match status" value="1"/>
</dbReference>
<organism evidence="8 9">
    <name type="scientific">Kytococcus schroeteri</name>
    <dbReference type="NCBI Taxonomy" id="138300"/>
    <lineage>
        <taxon>Bacteria</taxon>
        <taxon>Bacillati</taxon>
        <taxon>Actinomycetota</taxon>
        <taxon>Actinomycetes</taxon>
        <taxon>Micrococcales</taxon>
        <taxon>Kytococcaceae</taxon>
        <taxon>Kytococcus</taxon>
    </lineage>
</organism>
<evidence type="ECO:0000256" key="4">
    <source>
        <dbReference type="ARBA" id="ARBA00022898"/>
    </source>
</evidence>
<evidence type="ECO:0000313" key="8">
    <source>
        <dbReference type="EMBL" id="PKZ42087.1"/>
    </source>
</evidence>
<dbReference type="AlphaFoldDB" id="A0A2I1PBS7"/>
<name>A0A2I1PBS7_9MICO</name>
<dbReference type="SUPFAM" id="SSF53383">
    <property type="entry name" value="PLP-dependent transferases"/>
    <property type="match status" value="1"/>
</dbReference>
<keyword evidence="8" id="KW-0808">Transferase</keyword>
<evidence type="ECO:0000256" key="1">
    <source>
        <dbReference type="ARBA" id="ARBA00001933"/>
    </source>
</evidence>